<dbReference type="AlphaFoldDB" id="M7TN78"/>
<proteinExistence type="predicted"/>
<keyword evidence="3" id="KW-1185">Reference proteome</keyword>
<keyword evidence="1" id="KW-0812">Transmembrane</keyword>
<dbReference type="EMBL" id="KB705647">
    <property type="protein sequence ID" value="EMR71371.1"/>
    <property type="molecule type" value="Genomic_DNA"/>
</dbReference>
<evidence type="ECO:0000313" key="2">
    <source>
        <dbReference type="EMBL" id="EMR71371.1"/>
    </source>
</evidence>
<reference evidence="3" key="1">
    <citation type="journal article" date="2013" name="Genome Announc.">
        <title>Draft genome sequence of the grapevine dieback fungus Eutypa lata UCR-EL1.</title>
        <authorList>
            <person name="Blanco-Ulate B."/>
            <person name="Rolshausen P.E."/>
            <person name="Cantu D."/>
        </authorList>
    </citation>
    <scope>NUCLEOTIDE SEQUENCE [LARGE SCALE GENOMIC DNA]</scope>
    <source>
        <strain evidence="3">UCR-EL1</strain>
    </source>
</reference>
<dbReference type="eggNOG" id="ENOG502SERI">
    <property type="taxonomic scope" value="Eukaryota"/>
</dbReference>
<accession>M7TN78</accession>
<keyword evidence="1" id="KW-1133">Transmembrane helix</keyword>
<organism evidence="2 3">
    <name type="scientific">Eutypa lata (strain UCR-EL1)</name>
    <name type="common">Grapevine dieback disease fungus</name>
    <name type="synonym">Eutypa armeniacae</name>
    <dbReference type="NCBI Taxonomy" id="1287681"/>
    <lineage>
        <taxon>Eukaryota</taxon>
        <taxon>Fungi</taxon>
        <taxon>Dikarya</taxon>
        <taxon>Ascomycota</taxon>
        <taxon>Pezizomycotina</taxon>
        <taxon>Sordariomycetes</taxon>
        <taxon>Xylariomycetidae</taxon>
        <taxon>Xylariales</taxon>
        <taxon>Diatrypaceae</taxon>
        <taxon>Eutypa</taxon>
    </lineage>
</organism>
<feature type="transmembrane region" description="Helical" evidence="1">
    <location>
        <begin position="266"/>
        <end position="287"/>
    </location>
</feature>
<protein>
    <submittedName>
        <fullName evidence="2">Uncharacterized protein</fullName>
    </submittedName>
</protein>
<dbReference type="KEGG" id="ela:UCREL1_1585"/>
<evidence type="ECO:0000313" key="3">
    <source>
        <dbReference type="Proteomes" id="UP000012174"/>
    </source>
</evidence>
<dbReference type="HOGENOM" id="CLU_950047_0_0_1"/>
<keyword evidence="1" id="KW-0472">Membrane</keyword>
<evidence type="ECO:0000256" key="1">
    <source>
        <dbReference type="SAM" id="Phobius"/>
    </source>
</evidence>
<feature type="transmembrane region" description="Helical" evidence="1">
    <location>
        <begin position="234"/>
        <end position="254"/>
    </location>
</feature>
<dbReference type="OrthoDB" id="5420013at2759"/>
<gene>
    <name evidence="2" type="ORF">UCREL1_1585</name>
</gene>
<name>M7TN78_EUTLA</name>
<sequence length="293" mass="32759">MTIMMTETYKDNDLRIESARDSVREERRETQEAEDASFRHPNTLIDVPRPARVDSQGRILAHRFTKGSGVPVSKTVCIRTTYRPTRPKLRDAAIHPNIGAYIVIGIVDSDTGEMTECLQDLADSEGKPKDLIDSMQAAVRVLRPWYIRWFTLKSVGAFGLYECHAPAGHHTVLELSDTAKLALLELYYDFIAGRKDENEAWKAWVQQHFNAGDTFPGDRRLGLQVILKWSVPKIVTYVSTPVIASLIFGFAYTFSVTGPGVDKVAVLQTAWTVSSYIVTTAGGLSVFRSLESF</sequence>
<dbReference type="Proteomes" id="UP000012174">
    <property type="component" value="Unassembled WGS sequence"/>
</dbReference>